<dbReference type="PROSITE" id="PS00622">
    <property type="entry name" value="HTH_LUXR_1"/>
    <property type="match status" value="1"/>
</dbReference>
<dbReference type="InterPro" id="IPR036388">
    <property type="entry name" value="WH-like_DNA-bd_sf"/>
</dbReference>
<dbReference type="PRINTS" id="PR00038">
    <property type="entry name" value="HTHLUXR"/>
</dbReference>
<dbReference type="Proteomes" id="UP001235547">
    <property type="component" value="Plasmid unnamed"/>
</dbReference>
<feature type="domain" description="HTH luxR-type" evidence="4">
    <location>
        <begin position="251"/>
        <end position="316"/>
    </location>
</feature>
<keyword evidence="3" id="KW-0804">Transcription</keyword>
<dbReference type="InterPro" id="IPR005143">
    <property type="entry name" value="TF_LuxR_autoind-bd_dom"/>
</dbReference>
<evidence type="ECO:0000256" key="3">
    <source>
        <dbReference type="ARBA" id="ARBA00023163"/>
    </source>
</evidence>
<dbReference type="InterPro" id="IPR000792">
    <property type="entry name" value="Tscrpt_reg_LuxR_C"/>
</dbReference>
<dbReference type="Gene3D" id="3.30.450.80">
    <property type="entry name" value="Transcription factor LuxR-like, autoinducer-binding domain"/>
    <property type="match status" value="1"/>
</dbReference>
<proteinExistence type="predicted"/>
<dbReference type="Pfam" id="PF00196">
    <property type="entry name" value="GerE"/>
    <property type="match status" value="1"/>
</dbReference>
<evidence type="ECO:0000313" key="6">
    <source>
        <dbReference type="Proteomes" id="UP001235547"/>
    </source>
</evidence>
<evidence type="ECO:0000313" key="5">
    <source>
        <dbReference type="EMBL" id="WEX85670.1"/>
    </source>
</evidence>
<evidence type="ECO:0000256" key="1">
    <source>
        <dbReference type="ARBA" id="ARBA00023015"/>
    </source>
</evidence>
<name>A0ABY8D474_9HYPH</name>
<evidence type="ECO:0000259" key="4">
    <source>
        <dbReference type="PROSITE" id="PS50043"/>
    </source>
</evidence>
<reference evidence="5 6" key="1">
    <citation type="submission" date="2023-03" db="EMBL/GenBank/DDBJ databases">
        <authorList>
            <person name="Kaur S."/>
            <person name="Espinosa-Saiz D."/>
            <person name="Velazquez E."/>
            <person name="Menendez E."/>
            <person name="diCenzo G.C."/>
        </authorList>
    </citation>
    <scope>NUCLEOTIDE SEQUENCE [LARGE SCALE GENOMIC DNA]</scope>
    <source>
        <strain evidence="5 6">LMG 27395</strain>
        <plasmid evidence="5 6">unnamed</plasmid>
    </source>
</reference>
<dbReference type="InterPro" id="IPR036693">
    <property type="entry name" value="TF_LuxR_autoind-bd_dom_sf"/>
</dbReference>
<dbReference type="RefSeq" id="WP_280736597.1">
    <property type="nucleotide sequence ID" value="NZ_CP120369.1"/>
</dbReference>
<protein>
    <submittedName>
        <fullName evidence="5">LuxR family transcriptional regulator</fullName>
    </submittedName>
</protein>
<dbReference type="CDD" id="cd06170">
    <property type="entry name" value="LuxR_C_like"/>
    <property type="match status" value="1"/>
</dbReference>
<dbReference type="SUPFAM" id="SSF75516">
    <property type="entry name" value="Pheromone-binding domain of LuxR-like quorum-sensing transcription factors"/>
    <property type="match status" value="1"/>
</dbReference>
<dbReference type="SMART" id="SM00421">
    <property type="entry name" value="HTH_LUXR"/>
    <property type="match status" value="1"/>
</dbReference>
<dbReference type="Gene3D" id="1.10.10.10">
    <property type="entry name" value="Winged helix-like DNA-binding domain superfamily/Winged helix DNA-binding domain"/>
    <property type="match status" value="1"/>
</dbReference>
<organism evidence="5 6">
    <name type="scientific">Sinorhizobium numidicum</name>
    <dbReference type="NCBI Taxonomy" id="680248"/>
    <lineage>
        <taxon>Bacteria</taxon>
        <taxon>Pseudomonadati</taxon>
        <taxon>Pseudomonadota</taxon>
        <taxon>Alphaproteobacteria</taxon>
        <taxon>Hyphomicrobiales</taxon>
        <taxon>Rhizobiaceae</taxon>
        <taxon>Sinorhizobium/Ensifer group</taxon>
        <taxon>Sinorhizobium</taxon>
    </lineage>
</organism>
<sequence length="320" mass="35718">MICITQWDARVKQDVSSASCGGGCGDTDRRMRPELQCLTGSGVVHSDNMARNSPAIGASDQISSGPSMHFPNADRDRGAVEFSRFLDRTDGISQPKQLFDLLSDFALGFGCIWIAYGPLTADRKVLNPIRCAAEQMLNYPDEWQEQCLRRGYDRIAPTFRESRLRAGPIRWREVYSDARTTAHERRILDEAATFGLRSGITVPLRGPYGSFAILSFAQRCNNELQNRTITYLQHAAIHFHLTVADATNSKLIKVVPDLSVREKECILWVARGKSSWDIGVIMRISENTVNFHIKNVMRKLDTSSRTVAAIKAISLGIIAL</sequence>
<keyword evidence="6" id="KW-1185">Reference proteome</keyword>
<dbReference type="PANTHER" id="PTHR44688:SF16">
    <property type="entry name" value="DNA-BINDING TRANSCRIPTIONAL ACTIVATOR DEVR_DOSR"/>
    <property type="match status" value="1"/>
</dbReference>
<dbReference type="SUPFAM" id="SSF46894">
    <property type="entry name" value="C-terminal effector domain of the bipartite response regulators"/>
    <property type="match status" value="1"/>
</dbReference>
<gene>
    <name evidence="5" type="ORF">PYH38_006123</name>
</gene>
<dbReference type="EMBL" id="CP120372">
    <property type="protein sequence ID" value="WEX85670.1"/>
    <property type="molecule type" value="Genomic_DNA"/>
</dbReference>
<dbReference type="Pfam" id="PF03472">
    <property type="entry name" value="Autoind_bind"/>
    <property type="match status" value="1"/>
</dbReference>
<keyword evidence="1" id="KW-0805">Transcription regulation</keyword>
<evidence type="ECO:0000256" key="2">
    <source>
        <dbReference type="ARBA" id="ARBA00023125"/>
    </source>
</evidence>
<geneLocation type="plasmid" evidence="5 6">
    <name>unnamed</name>
</geneLocation>
<keyword evidence="2" id="KW-0238">DNA-binding</keyword>
<dbReference type="PROSITE" id="PS50043">
    <property type="entry name" value="HTH_LUXR_2"/>
    <property type="match status" value="1"/>
</dbReference>
<accession>A0ABY8D474</accession>
<dbReference type="InterPro" id="IPR016032">
    <property type="entry name" value="Sig_transdc_resp-reg_C-effctor"/>
</dbReference>
<dbReference type="PANTHER" id="PTHR44688">
    <property type="entry name" value="DNA-BINDING TRANSCRIPTIONAL ACTIVATOR DEVR_DOSR"/>
    <property type="match status" value="1"/>
</dbReference>
<keyword evidence="5" id="KW-0614">Plasmid</keyword>